<protein>
    <submittedName>
        <fullName evidence="2">Uncharacterized protein</fullName>
    </submittedName>
</protein>
<proteinExistence type="predicted"/>
<reference evidence="2 3" key="1">
    <citation type="submission" date="2024-03" db="EMBL/GenBank/DDBJ databases">
        <authorList>
            <person name="Martinez-Hernandez J."/>
        </authorList>
    </citation>
    <scope>NUCLEOTIDE SEQUENCE [LARGE SCALE GENOMIC DNA]</scope>
</reference>
<evidence type="ECO:0000256" key="1">
    <source>
        <dbReference type="SAM" id="SignalP"/>
    </source>
</evidence>
<gene>
    <name evidence="2" type="ORF">LLUT_LOCUS10444</name>
</gene>
<sequence length="151" mass="16540">MAKGQCPWVYLLLGVKLGASISIIEEESIVVACCEDAYSRIWKEEGIDYVDSDVGEWLPEDGQGGGEDSVSTEEVEVVADSLKVLHNNQDFYVRICVEQMRDAIDVDPSISSVNGVSAGTGEKTQPFTNLAIALEVIGKEVQLEEDHQLYD</sequence>
<name>A0AAV1WJ90_LUPLU</name>
<dbReference type="EMBL" id="CAXHTB010000007">
    <property type="protein sequence ID" value="CAL0309384.1"/>
    <property type="molecule type" value="Genomic_DNA"/>
</dbReference>
<keyword evidence="3" id="KW-1185">Reference proteome</keyword>
<feature type="chain" id="PRO_5043326375" evidence="1">
    <location>
        <begin position="21"/>
        <end position="151"/>
    </location>
</feature>
<dbReference type="Proteomes" id="UP001497480">
    <property type="component" value="Unassembled WGS sequence"/>
</dbReference>
<evidence type="ECO:0000313" key="3">
    <source>
        <dbReference type="Proteomes" id="UP001497480"/>
    </source>
</evidence>
<feature type="signal peptide" evidence="1">
    <location>
        <begin position="1"/>
        <end position="20"/>
    </location>
</feature>
<evidence type="ECO:0000313" key="2">
    <source>
        <dbReference type="EMBL" id="CAL0309384.1"/>
    </source>
</evidence>
<keyword evidence="1" id="KW-0732">Signal</keyword>
<dbReference type="AlphaFoldDB" id="A0AAV1WJ90"/>
<comment type="caution">
    <text evidence="2">The sequence shown here is derived from an EMBL/GenBank/DDBJ whole genome shotgun (WGS) entry which is preliminary data.</text>
</comment>
<organism evidence="2 3">
    <name type="scientific">Lupinus luteus</name>
    <name type="common">European yellow lupine</name>
    <dbReference type="NCBI Taxonomy" id="3873"/>
    <lineage>
        <taxon>Eukaryota</taxon>
        <taxon>Viridiplantae</taxon>
        <taxon>Streptophyta</taxon>
        <taxon>Embryophyta</taxon>
        <taxon>Tracheophyta</taxon>
        <taxon>Spermatophyta</taxon>
        <taxon>Magnoliopsida</taxon>
        <taxon>eudicotyledons</taxon>
        <taxon>Gunneridae</taxon>
        <taxon>Pentapetalae</taxon>
        <taxon>rosids</taxon>
        <taxon>fabids</taxon>
        <taxon>Fabales</taxon>
        <taxon>Fabaceae</taxon>
        <taxon>Papilionoideae</taxon>
        <taxon>50 kb inversion clade</taxon>
        <taxon>genistoids sensu lato</taxon>
        <taxon>core genistoids</taxon>
        <taxon>Genisteae</taxon>
        <taxon>Lupinus</taxon>
    </lineage>
</organism>
<accession>A0AAV1WJ90</accession>